<dbReference type="Proteomes" id="UP000622533">
    <property type="component" value="Unassembled WGS sequence"/>
</dbReference>
<evidence type="ECO:0000313" key="3">
    <source>
        <dbReference type="Proteomes" id="UP000622533"/>
    </source>
</evidence>
<dbReference type="AlphaFoldDB" id="A0A8J7CX12"/>
<accession>A0A8J7CX12</accession>
<proteinExistence type="predicted"/>
<evidence type="ECO:0000256" key="1">
    <source>
        <dbReference type="ARBA" id="ARBA00022649"/>
    </source>
</evidence>
<keyword evidence="3" id="KW-1185">Reference proteome</keyword>
<dbReference type="PANTHER" id="PTHR38813:SF1">
    <property type="entry name" value="TOXIN RELE1-RELATED"/>
    <property type="match status" value="1"/>
</dbReference>
<dbReference type="EMBL" id="JADEXS010000042">
    <property type="protein sequence ID" value="MBE9021858.1"/>
    <property type="molecule type" value="Genomic_DNA"/>
</dbReference>
<dbReference type="Gene3D" id="3.30.2310.20">
    <property type="entry name" value="RelE-like"/>
    <property type="match status" value="1"/>
</dbReference>
<reference evidence="2" key="1">
    <citation type="submission" date="2020-10" db="EMBL/GenBank/DDBJ databases">
        <authorList>
            <person name="Castelo-Branco R."/>
            <person name="Eusebio N."/>
            <person name="Adriana R."/>
            <person name="Vieira A."/>
            <person name="Brugerolle De Fraissinette N."/>
            <person name="Rezende De Castro R."/>
            <person name="Schneider M.P."/>
            <person name="Vasconcelos V."/>
            <person name="Leao P.N."/>
        </authorList>
    </citation>
    <scope>NUCLEOTIDE SEQUENCE</scope>
    <source>
        <strain evidence="2">LEGE 12446</strain>
    </source>
</reference>
<dbReference type="InterPro" id="IPR035093">
    <property type="entry name" value="RelE/ParE_toxin_dom_sf"/>
</dbReference>
<organism evidence="2 3">
    <name type="scientific">Desmonostoc muscorum LEGE 12446</name>
    <dbReference type="NCBI Taxonomy" id="1828758"/>
    <lineage>
        <taxon>Bacteria</taxon>
        <taxon>Bacillati</taxon>
        <taxon>Cyanobacteriota</taxon>
        <taxon>Cyanophyceae</taxon>
        <taxon>Nostocales</taxon>
        <taxon>Nostocaceae</taxon>
        <taxon>Desmonostoc</taxon>
    </lineage>
</organism>
<gene>
    <name evidence="2" type="ORF">IQ276_05105</name>
</gene>
<evidence type="ECO:0000313" key="2">
    <source>
        <dbReference type="EMBL" id="MBE9021858.1"/>
    </source>
</evidence>
<dbReference type="InterPro" id="IPR052747">
    <property type="entry name" value="TA_system_RelE_toxin"/>
</dbReference>
<dbReference type="PANTHER" id="PTHR38813">
    <property type="match status" value="1"/>
</dbReference>
<dbReference type="Pfam" id="PF05016">
    <property type="entry name" value="ParE_toxin"/>
    <property type="match status" value="1"/>
</dbReference>
<dbReference type="InterPro" id="IPR007712">
    <property type="entry name" value="RelE/ParE_toxin"/>
</dbReference>
<name>A0A8J7CX12_DESMC</name>
<dbReference type="SUPFAM" id="SSF143011">
    <property type="entry name" value="RelE-like"/>
    <property type="match status" value="1"/>
</dbReference>
<keyword evidence="1" id="KW-1277">Toxin-antitoxin system</keyword>
<comment type="caution">
    <text evidence="2">The sequence shown here is derived from an EMBL/GenBank/DDBJ whole genome shotgun (WGS) entry which is preliminary data.</text>
</comment>
<protein>
    <submittedName>
        <fullName evidence="2">Type II toxin-antitoxin system RelE/ParE family toxin</fullName>
    </submittedName>
</protein>
<dbReference type="RefSeq" id="WP_193914166.1">
    <property type="nucleotide sequence ID" value="NZ_JADEXS020000001.1"/>
</dbReference>
<sequence>MSYKVQIINTAVQQIKQLNSQVQQQAIAKLEELAFNPLPEGVKNLESGENLYLVFLDKYRIVYQIHQEASLITVTKVAHPKDY</sequence>